<comment type="catalytic activity">
    <reaction evidence="10 11">
        <text>an acyl-CoA + a 1,2-diacyl-sn-glycerol = a triacyl-sn-glycerol + CoA</text>
        <dbReference type="Rhea" id="RHEA:10868"/>
        <dbReference type="ChEBI" id="CHEBI:17815"/>
        <dbReference type="ChEBI" id="CHEBI:57287"/>
        <dbReference type="ChEBI" id="CHEBI:58342"/>
        <dbReference type="ChEBI" id="CHEBI:64615"/>
        <dbReference type="EC" id="2.3.1.20"/>
    </reaction>
</comment>
<comment type="pathway">
    <text evidence="2">Lipid metabolism.</text>
</comment>
<dbReference type="Pfam" id="PF03007">
    <property type="entry name" value="WS_DGAT_cat"/>
    <property type="match status" value="1"/>
</dbReference>
<feature type="domain" description="O-acyltransferase WSD1 C-terminal" evidence="13">
    <location>
        <begin position="323"/>
        <end position="464"/>
    </location>
</feature>
<keyword evidence="6 11" id="KW-0808">Transferase</keyword>
<dbReference type="AlphaFoldDB" id="A0A839YBF2"/>
<comment type="similarity">
    <text evidence="3 11">Belongs to the long-chain O-acyltransferase family.</text>
</comment>
<gene>
    <name evidence="14" type="ORF">FHX36_004471</name>
</gene>
<keyword evidence="5 11" id="KW-0444">Lipid biosynthesis</keyword>
<organism evidence="14 15">
    <name type="scientific">Modestobacter versicolor</name>
    <dbReference type="NCBI Taxonomy" id="429133"/>
    <lineage>
        <taxon>Bacteria</taxon>
        <taxon>Bacillati</taxon>
        <taxon>Actinomycetota</taxon>
        <taxon>Actinomycetes</taxon>
        <taxon>Geodermatophilales</taxon>
        <taxon>Geodermatophilaceae</taxon>
        <taxon>Modestobacter</taxon>
    </lineage>
</organism>
<feature type="domain" description="O-acyltransferase WSD1-like N-terminal" evidence="12">
    <location>
        <begin position="10"/>
        <end position="280"/>
    </location>
</feature>
<comment type="caution">
    <text evidence="14">The sequence shown here is derived from an EMBL/GenBank/DDBJ whole genome shotgun (WGS) entry which is preliminary data.</text>
</comment>
<evidence type="ECO:0000256" key="2">
    <source>
        <dbReference type="ARBA" id="ARBA00005189"/>
    </source>
</evidence>
<dbReference type="GO" id="GO:0005886">
    <property type="term" value="C:plasma membrane"/>
    <property type="evidence" value="ECO:0007669"/>
    <property type="project" value="TreeGrafter"/>
</dbReference>
<dbReference type="GO" id="GO:0071731">
    <property type="term" value="P:response to nitric oxide"/>
    <property type="evidence" value="ECO:0007669"/>
    <property type="project" value="TreeGrafter"/>
</dbReference>
<evidence type="ECO:0000256" key="11">
    <source>
        <dbReference type="RuleBase" id="RU361241"/>
    </source>
</evidence>
<evidence type="ECO:0000313" key="14">
    <source>
        <dbReference type="EMBL" id="MBB3678682.1"/>
    </source>
</evidence>
<dbReference type="GO" id="GO:0019432">
    <property type="term" value="P:triglyceride biosynthetic process"/>
    <property type="evidence" value="ECO:0007669"/>
    <property type="project" value="UniProtKB-UniPathway"/>
</dbReference>
<dbReference type="NCBIfam" id="TIGR02946">
    <property type="entry name" value="acyl_WS_DGAT"/>
    <property type="match status" value="1"/>
</dbReference>
<evidence type="ECO:0000259" key="13">
    <source>
        <dbReference type="Pfam" id="PF06974"/>
    </source>
</evidence>
<evidence type="ECO:0000256" key="3">
    <source>
        <dbReference type="ARBA" id="ARBA00009587"/>
    </source>
</evidence>
<evidence type="ECO:0000256" key="9">
    <source>
        <dbReference type="ARBA" id="ARBA00023315"/>
    </source>
</evidence>
<evidence type="ECO:0000256" key="7">
    <source>
        <dbReference type="ARBA" id="ARBA00022798"/>
    </source>
</evidence>
<dbReference type="InterPro" id="IPR045034">
    <property type="entry name" value="O-acyltransferase_WSD1-like"/>
</dbReference>
<dbReference type="GO" id="GO:0051701">
    <property type="term" value="P:biological process involved in interaction with host"/>
    <property type="evidence" value="ECO:0007669"/>
    <property type="project" value="TreeGrafter"/>
</dbReference>
<evidence type="ECO:0000259" key="12">
    <source>
        <dbReference type="Pfam" id="PF03007"/>
    </source>
</evidence>
<evidence type="ECO:0000256" key="4">
    <source>
        <dbReference type="ARBA" id="ARBA00013244"/>
    </source>
</evidence>
<dbReference type="GO" id="GO:0006071">
    <property type="term" value="P:glycerol metabolic process"/>
    <property type="evidence" value="ECO:0007669"/>
    <property type="project" value="UniProtKB-KW"/>
</dbReference>
<dbReference type="GO" id="GO:0001666">
    <property type="term" value="P:response to hypoxia"/>
    <property type="evidence" value="ECO:0007669"/>
    <property type="project" value="TreeGrafter"/>
</dbReference>
<dbReference type="PANTHER" id="PTHR31650:SF1">
    <property type="entry name" value="WAX ESTER SYNTHASE_DIACYLGLYCEROL ACYLTRANSFERASE 4-RELATED"/>
    <property type="match status" value="1"/>
</dbReference>
<dbReference type="InterPro" id="IPR014292">
    <property type="entry name" value="Acyl_transf_WS/DGAT"/>
</dbReference>
<dbReference type="Proteomes" id="UP000580718">
    <property type="component" value="Unassembled WGS sequence"/>
</dbReference>
<accession>A0A839YBF2</accession>
<sequence length="472" mass="50279">MREVTLVERLTALDASFLYLEEPGTPMHVGGVIVLDACPDGGGLDHEALIELVRTRLPLVPRYRQRIVEVPGHLANPAWVDDPDFDISYHVRRSALPRPGTAEQLLDLVARLTARPLDRSRPLWEMYLVEGLAGDRSAVVTKTHPALVDGLGAIDIGQVILDPEQDAVRPVPSAAEQWRPRRPPGSAALVWEAVEDYLQRPSAVLDTARTAVGDLRATAARWAGVAGGLVAAVARTAVSPAPVSPLNAPIGRQRRVAVARASLDDLRTVRKELGGTVNDVLLTSVTGALREWLLSRGEPVVGSTSVRALVPVSVRGEDESAVNEVRSFLVDLPVGEPNPRVRLARISFAMRGLAPSSQSVGADTLSALSGFAPPTLHALGARAASGLSRRLFNLVVTNVPGPQVPLYAGGARVVEVFPVVPLVRGQGLAIGLTSYDGTVYFGLNADRDSISDVDALADLIEQEVAYLVELAS</sequence>
<dbReference type="PANTHER" id="PTHR31650">
    <property type="entry name" value="O-ACYLTRANSFERASE (WSD1-LIKE) FAMILY PROTEIN"/>
    <property type="match status" value="1"/>
</dbReference>
<dbReference type="EMBL" id="JACIBU010000002">
    <property type="protein sequence ID" value="MBB3678682.1"/>
    <property type="molecule type" value="Genomic_DNA"/>
</dbReference>
<comment type="pathway">
    <text evidence="1 11">Glycerolipid metabolism; triacylglycerol biosynthesis.</text>
</comment>
<dbReference type="UniPathway" id="UPA00282"/>
<evidence type="ECO:0000256" key="8">
    <source>
        <dbReference type="ARBA" id="ARBA00023098"/>
    </source>
</evidence>
<evidence type="ECO:0000256" key="1">
    <source>
        <dbReference type="ARBA" id="ARBA00004771"/>
    </source>
</evidence>
<proteinExistence type="inferred from homology"/>
<evidence type="ECO:0000313" key="15">
    <source>
        <dbReference type="Proteomes" id="UP000580718"/>
    </source>
</evidence>
<keyword evidence="8 11" id="KW-0443">Lipid metabolism</keyword>
<name>A0A839YBF2_9ACTN</name>
<protein>
    <recommendedName>
        <fullName evidence="4 11">Diacylglycerol O-acyltransferase</fullName>
        <ecNumber evidence="4 11">2.3.1.20</ecNumber>
    </recommendedName>
</protein>
<dbReference type="Pfam" id="PF06974">
    <property type="entry name" value="WS_DGAT_C"/>
    <property type="match status" value="1"/>
</dbReference>
<keyword evidence="9 11" id="KW-0012">Acyltransferase</keyword>
<dbReference type="EC" id="2.3.1.20" evidence="4 11"/>
<dbReference type="GO" id="GO:0004144">
    <property type="term" value="F:diacylglycerol O-acyltransferase activity"/>
    <property type="evidence" value="ECO:0007669"/>
    <property type="project" value="UniProtKB-EC"/>
</dbReference>
<dbReference type="InterPro" id="IPR009721">
    <property type="entry name" value="O-acyltransferase_WSD1_C"/>
</dbReference>
<keyword evidence="7 11" id="KW-0319">Glycerol metabolism</keyword>
<dbReference type="SUPFAM" id="SSF52777">
    <property type="entry name" value="CoA-dependent acyltransferases"/>
    <property type="match status" value="1"/>
</dbReference>
<evidence type="ECO:0000256" key="6">
    <source>
        <dbReference type="ARBA" id="ARBA00022679"/>
    </source>
</evidence>
<evidence type="ECO:0000256" key="5">
    <source>
        <dbReference type="ARBA" id="ARBA00022516"/>
    </source>
</evidence>
<evidence type="ECO:0000256" key="10">
    <source>
        <dbReference type="ARBA" id="ARBA00048109"/>
    </source>
</evidence>
<dbReference type="RefSeq" id="WP_220036096.1">
    <property type="nucleotide sequence ID" value="NZ_JACIBU010000002.1"/>
</dbReference>
<reference evidence="14 15" key="1">
    <citation type="submission" date="2020-08" db="EMBL/GenBank/DDBJ databases">
        <title>Sequencing the genomes of 1000 actinobacteria strains.</title>
        <authorList>
            <person name="Klenk H.-P."/>
        </authorList>
    </citation>
    <scope>NUCLEOTIDE SEQUENCE [LARGE SCALE GENOMIC DNA]</scope>
    <source>
        <strain evidence="14 15">DSM 16678</strain>
    </source>
</reference>
<dbReference type="InterPro" id="IPR004255">
    <property type="entry name" value="O-acyltransferase_WSD1_N"/>
</dbReference>